<dbReference type="PANTHER" id="PTHR46513">
    <property type="entry name" value="VITELLOGENIN RECEPTOR-LIKE PROTEIN-RELATED-RELATED"/>
    <property type="match status" value="1"/>
</dbReference>
<dbReference type="GO" id="GO:0005886">
    <property type="term" value="C:plasma membrane"/>
    <property type="evidence" value="ECO:0007669"/>
    <property type="project" value="TreeGrafter"/>
</dbReference>
<dbReference type="PROSITE" id="PS50835">
    <property type="entry name" value="IG_LIKE"/>
    <property type="match status" value="1"/>
</dbReference>
<dbReference type="SMART" id="SM00135">
    <property type="entry name" value="LY"/>
    <property type="match status" value="5"/>
</dbReference>
<dbReference type="GO" id="GO:0017147">
    <property type="term" value="F:Wnt-protein binding"/>
    <property type="evidence" value="ECO:0007669"/>
    <property type="project" value="TreeGrafter"/>
</dbReference>
<dbReference type="Gene3D" id="2.120.10.30">
    <property type="entry name" value="TolB, C-terminal domain"/>
    <property type="match status" value="1"/>
</dbReference>
<dbReference type="GO" id="GO:0042813">
    <property type="term" value="F:Wnt receptor activity"/>
    <property type="evidence" value="ECO:0007669"/>
    <property type="project" value="TreeGrafter"/>
</dbReference>
<dbReference type="PANTHER" id="PTHR46513:SF13">
    <property type="entry name" value="EGF-LIKE DOMAIN-CONTAINING PROTEIN"/>
    <property type="match status" value="1"/>
</dbReference>
<sequence>MKRSLCLSVVSLALLLVLAPGASAADQLWWSSYYSPSGVSVVDLGGTAVTQPFGSFGAYGTTADMANGRIIYVDYDADRIVSVRPDGSDRQVLASTSSGVPAIAGGLDKIYGVAFDTKRQRIYWGDDATKSIYWASTVDPNAGGLLRQNDSSGNLESPAYDAVSDRVYWVNDSAAKVEYANPDGTGFTRITLSGMCTADTNLLFSVAVDAADGKLYVFGSANRLQRANLDGSGCEDLAGTITPGIPTSNGNYVAGLALDKGANRLYWGDYWGDAVGYTNLATNTETTPAWTGAAINGPAYPMLTKAPAAASKAVTPATAKTGATLTCDVVWSPGVVGAFEYRSPQGAPSTAWARNGAAIAGATGTTLVAHKPGSYTCSQTASNFAGSKTETAAAATVISRLVFVKGASSLRTSLNGAGRLAVKVTAKSGKKTVVVATGSAKAKASGRLKIKLRLSKAGKALLKKAGRKGVSGTVTVTETLTGGKATKKVLGKIRLSGR</sequence>
<dbReference type="GO" id="GO:0060070">
    <property type="term" value="P:canonical Wnt signaling pathway"/>
    <property type="evidence" value="ECO:0007669"/>
    <property type="project" value="TreeGrafter"/>
</dbReference>
<accession>A0A6J7DG08</accession>
<evidence type="ECO:0000259" key="1">
    <source>
        <dbReference type="PROSITE" id="PS50835"/>
    </source>
</evidence>
<gene>
    <name evidence="2" type="ORF">UFOPK3423_00661</name>
</gene>
<dbReference type="InterPro" id="IPR011042">
    <property type="entry name" value="6-blade_b-propeller_TolB-like"/>
</dbReference>
<dbReference type="InterPro" id="IPR000033">
    <property type="entry name" value="LDLR_classB_rpt"/>
</dbReference>
<dbReference type="AlphaFoldDB" id="A0A6J7DG08"/>
<dbReference type="SUPFAM" id="SSF101898">
    <property type="entry name" value="NHL repeat"/>
    <property type="match status" value="1"/>
</dbReference>
<feature type="domain" description="Ig-like" evidence="1">
    <location>
        <begin position="301"/>
        <end position="393"/>
    </location>
</feature>
<proteinExistence type="predicted"/>
<reference evidence="2" key="1">
    <citation type="submission" date="2020-05" db="EMBL/GenBank/DDBJ databases">
        <authorList>
            <person name="Chiriac C."/>
            <person name="Salcher M."/>
            <person name="Ghai R."/>
            <person name="Kavagutti S V."/>
        </authorList>
    </citation>
    <scope>NUCLEOTIDE SEQUENCE</scope>
</reference>
<dbReference type="InterPro" id="IPR007110">
    <property type="entry name" value="Ig-like_dom"/>
</dbReference>
<protein>
    <submittedName>
        <fullName evidence="2">Unannotated protein</fullName>
    </submittedName>
</protein>
<organism evidence="2">
    <name type="scientific">freshwater metagenome</name>
    <dbReference type="NCBI Taxonomy" id="449393"/>
    <lineage>
        <taxon>unclassified sequences</taxon>
        <taxon>metagenomes</taxon>
        <taxon>ecological metagenomes</taxon>
    </lineage>
</organism>
<dbReference type="SUPFAM" id="SSF63825">
    <property type="entry name" value="YWTD domain"/>
    <property type="match status" value="1"/>
</dbReference>
<dbReference type="EMBL" id="CAFBLQ010000054">
    <property type="protein sequence ID" value="CAB4869486.1"/>
    <property type="molecule type" value="Genomic_DNA"/>
</dbReference>
<dbReference type="InterPro" id="IPR050778">
    <property type="entry name" value="Cueball_EGF_LRP_Nidogen"/>
</dbReference>
<evidence type="ECO:0000313" key="2">
    <source>
        <dbReference type="EMBL" id="CAB4869486.1"/>
    </source>
</evidence>
<name>A0A6J7DG08_9ZZZZ</name>